<proteinExistence type="predicted"/>
<evidence type="ECO:0000313" key="2">
    <source>
        <dbReference type="Proteomes" id="UP000195963"/>
    </source>
</evidence>
<accession>A0A1Y6MNW9</accession>
<evidence type="ECO:0000313" key="1">
    <source>
        <dbReference type="EMBL" id="SMY37490.1"/>
    </source>
</evidence>
<dbReference type="Proteomes" id="UP000195963">
    <property type="component" value="Unassembled WGS sequence"/>
</dbReference>
<sequence length="110" mass="12523">MKKILIAIGTLAVSMNTFGEEPLYYCGTYISKQHGIQKALATVYDSHGVIEYKAEGDGWTRSYMSEFDKASIISPNRIRLWNDTDPRTYGQWEFQGDKISTFSQIIRGCI</sequence>
<reference evidence="2" key="1">
    <citation type="submission" date="2017-06" db="EMBL/GenBank/DDBJ databases">
        <authorList>
            <person name="Rodrigo-Torres L."/>
            <person name="Arahal R.D."/>
            <person name="Lucena T."/>
        </authorList>
    </citation>
    <scope>NUCLEOTIDE SEQUENCE [LARGE SCALE GENOMIC DNA]</scope>
    <source>
        <strain evidence="2">CECT 9190</strain>
    </source>
</reference>
<dbReference type="EMBL" id="FYAK01000007">
    <property type="protein sequence ID" value="SMY37490.1"/>
    <property type="molecule type" value="Genomic_DNA"/>
</dbReference>
<keyword evidence="2" id="KW-1185">Reference proteome</keyword>
<dbReference type="RefSeq" id="WP_087845905.1">
    <property type="nucleotide sequence ID" value="NZ_FYAK01000007.1"/>
</dbReference>
<name>A0A1Y6MNW9_9GAMM</name>
<organism evidence="1 2">
    <name type="scientific">Photobacterium malacitanum</name>
    <dbReference type="NCBI Taxonomy" id="2204294"/>
    <lineage>
        <taxon>Bacteria</taxon>
        <taxon>Pseudomonadati</taxon>
        <taxon>Pseudomonadota</taxon>
        <taxon>Gammaproteobacteria</taxon>
        <taxon>Vibrionales</taxon>
        <taxon>Vibrionaceae</taxon>
        <taxon>Photobacterium</taxon>
    </lineage>
</organism>
<dbReference type="AlphaFoldDB" id="A0A1Y6MNW9"/>
<gene>
    <name evidence="1" type="ORF">PMAL9190_03027</name>
</gene>
<protein>
    <submittedName>
        <fullName evidence="1">Uncharacterized protein</fullName>
    </submittedName>
</protein>